<dbReference type="InterPro" id="IPR029058">
    <property type="entry name" value="AB_hydrolase_fold"/>
</dbReference>
<dbReference type="GO" id="GO:0016787">
    <property type="term" value="F:hydrolase activity"/>
    <property type="evidence" value="ECO:0007669"/>
    <property type="project" value="UniProtKB-KW"/>
</dbReference>
<evidence type="ECO:0000313" key="4">
    <source>
        <dbReference type="Proteomes" id="UP000221961"/>
    </source>
</evidence>
<dbReference type="AlphaFoldDB" id="A0A291RUJ7"/>
<organism evidence="3 4">
    <name type="scientific">Nocardia terpenica</name>
    <dbReference type="NCBI Taxonomy" id="455432"/>
    <lineage>
        <taxon>Bacteria</taxon>
        <taxon>Bacillati</taxon>
        <taxon>Actinomycetota</taxon>
        <taxon>Actinomycetes</taxon>
        <taxon>Mycobacteriales</taxon>
        <taxon>Nocardiaceae</taxon>
        <taxon>Nocardia</taxon>
    </lineage>
</organism>
<dbReference type="RefSeq" id="WP_098698144.1">
    <property type="nucleotide sequence ID" value="NZ_CP023778.1"/>
</dbReference>
<proteinExistence type="predicted"/>
<dbReference type="SUPFAM" id="SSF53474">
    <property type="entry name" value="alpha/beta-Hydrolases"/>
    <property type="match status" value="1"/>
</dbReference>
<dbReference type="PANTHER" id="PTHR43798:SF27">
    <property type="entry name" value="HYDROLASE ALPHA_BETA HYDROLASE FOLD FAMILY"/>
    <property type="match status" value="1"/>
</dbReference>
<dbReference type="KEGG" id="ntp:CRH09_38935"/>
<dbReference type="Gene3D" id="3.40.50.1820">
    <property type="entry name" value="alpha/beta hydrolase"/>
    <property type="match status" value="1"/>
</dbReference>
<feature type="domain" description="Peptidase S33 tripeptidyl aminopeptidase-like C-terminal" evidence="2">
    <location>
        <begin position="386"/>
        <end position="472"/>
    </location>
</feature>
<evidence type="ECO:0000259" key="1">
    <source>
        <dbReference type="Pfam" id="PF00561"/>
    </source>
</evidence>
<protein>
    <submittedName>
        <fullName evidence="3">Alpha/beta hydrolase</fullName>
    </submittedName>
</protein>
<dbReference type="InterPro" id="IPR000073">
    <property type="entry name" value="AB_hydrolase_1"/>
</dbReference>
<reference evidence="3 4" key="1">
    <citation type="submission" date="2017-10" db="EMBL/GenBank/DDBJ databases">
        <title>Comparative genomics between pathogenic Norcardia.</title>
        <authorList>
            <person name="Zeng L."/>
        </authorList>
    </citation>
    <scope>NUCLEOTIDE SEQUENCE [LARGE SCALE GENOMIC DNA]</scope>
    <source>
        <strain evidence="3 4">NC_YFY_NT001</strain>
    </source>
</reference>
<dbReference type="InterPro" id="IPR050266">
    <property type="entry name" value="AB_hydrolase_sf"/>
</dbReference>
<dbReference type="GeneID" id="88363225"/>
<dbReference type="GO" id="GO:0016020">
    <property type="term" value="C:membrane"/>
    <property type="evidence" value="ECO:0007669"/>
    <property type="project" value="TreeGrafter"/>
</dbReference>
<feature type="domain" description="AB hydrolase-1" evidence="1">
    <location>
        <begin position="81"/>
        <end position="253"/>
    </location>
</feature>
<keyword evidence="3" id="KW-0378">Hydrolase</keyword>
<dbReference type="Proteomes" id="UP000221961">
    <property type="component" value="Chromosome"/>
</dbReference>
<sequence length="490" mass="51472">MRSSRIRSSVFILAATVLVGWITGCANRSPARAWCPAVPGHRVECGTVTRPLVANRPDLGTTDVGYAVVRHSRPGAAAGAIVPNPGGPGVPVIANSDDAVQRVAGLLDEYDLMLIDPRGTGVSDAVNCGVSTVDYNLGSREQQREMVGTCADKLGPRAAGYTSAATADDFDAIRARLGVDKLVLYGSSYGTYLMPIFARRHPDRVRSIVLAGAYPLDFDLLQRPNAEAVSLALQRICERSHACDGNTAVADLHAVATRLRTRPIPLTHPRPVLLTEGELANLAFETATSDVGADPNALVPLGTLPAALHESVRGDDGPLRTFAETGLSEPDNENIDLYIAVVCNDYPTLWQPNATVPQREQQYARAVAGIDLGAFSAEGFDAGQRDGGDACIRWPAATHVQATGDALPDVPVLALTGDLDAVTPEANGRLAAARFPHATFVAVPNTGHTPGVEPTGCVGGIVAQFIRTGNPEPTSCVADLPPIKVTPVTN</sequence>
<evidence type="ECO:0000259" key="2">
    <source>
        <dbReference type="Pfam" id="PF08386"/>
    </source>
</evidence>
<dbReference type="EMBL" id="CP023778">
    <property type="protein sequence ID" value="ATL71261.1"/>
    <property type="molecule type" value="Genomic_DNA"/>
</dbReference>
<gene>
    <name evidence="3" type="ORF">CRH09_38935</name>
</gene>
<dbReference type="Pfam" id="PF00561">
    <property type="entry name" value="Abhydrolase_1"/>
    <property type="match status" value="1"/>
</dbReference>
<accession>A0A291RUJ7</accession>
<evidence type="ECO:0000313" key="3">
    <source>
        <dbReference type="EMBL" id="ATL71261.1"/>
    </source>
</evidence>
<name>A0A291RUJ7_9NOCA</name>
<dbReference type="PROSITE" id="PS51257">
    <property type="entry name" value="PROKAR_LIPOPROTEIN"/>
    <property type="match status" value="1"/>
</dbReference>
<dbReference type="PANTHER" id="PTHR43798">
    <property type="entry name" value="MONOACYLGLYCEROL LIPASE"/>
    <property type="match status" value="1"/>
</dbReference>
<dbReference type="InterPro" id="IPR013595">
    <property type="entry name" value="Pept_S33_TAP-like_C"/>
</dbReference>
<dbReference type="Pfam" id="PF08386">
    <property type="entry name" value="Abhydrolase_4"/>
    <property type="match status" value="1"/>
</dbReference>